<evidence type="ECO:0000313" key="2">
    <source>
        <dbReference type="Proteomes" id="UP000757103"/>
    </source>
</evidence>
<protein>
    <submittedName>
        <fullName evidence="1">Uncharacterized protein</fullName>
    </submittedName>
</protein>
<gene>
    <name evidence="1" type="ORF">K8U91_09525</name>
</gene>
<comment type="caution">
    <text evidence="1">The sequence shown here is derived from an EMBL/GenBank/DDBJ whole genome shotgun (WGS) entry which is preliminary data.</text>
</comment>
<dbReference type="Proteomes" id="UP000757103">
    <property type="component" value="Unassembled WGS sequence"/>
</dbReference>
<dbReference type="EMBL" id="DYUD01000025">
    <property type="protein sequence ID" value="HJG89689.1"/>
    <property type="molecule type" value="Genomic_DNA"/>
</dbReference>
<proteinExistence type="predicted"/>
<dbReference type="AlphaFoldDB" id="A0A921MT92"/>
<reference evidence="1" key="1">
    <citation type="journal article" date="2021" name="PeerJ">
        <title>Extensive microbial diversity within the chicken gut microbiome revealed by metagenomics and culture.</title>
        <authorList>
            <person name="Gilroy R."/>
            <person name="Ravi A."/>
            <person name="Getino M."/>
            <person name="Pursley I."/>
            <person name="Horton D.L."/>
            <person name="Alikhan N.F."/>
            <person name="Baker D."/>
            <person name="Gharbi K."/>
            <person name="Hall N."/>
            <person name="Watson M."/>
            <person name="Adriaenssens E.M."/>
            <person name="Foster-Nyarko E."/>
            <person name="Jarju S."/>
            <person name="Secka A."/>
            <person name="Antonio M."/>
            <person name="Oren A."/>
            <person name="Chaudhuri R.R."/>
            <person name="La Ragione R."/>
            <person name="Hildebrand F."/>
            <person name="Pallen M.J."/>
        </authorList>
    </citation>
    <scope>NUCLEOTIDE SEQUENCE</scope>
    <source>
        <strain evidence="1">CHK121-7720</strain>
    </source>
</reference>
<organism evidence="1 2">
    <name type="scientific">Barnesiella viscericola</name>
    <dbReference type="NCBI Taxonomy" id="397865"/>
    <lineage>
        <taxon>Bacteria</taxon>
        <taxon>Pseudomonadati</taxon>
        <taxon>Bacteroidota</taxon>
        <taxon>Bacteroidia</taxon>
        <taxon>Bacteroidales</taxon>
        <taxon>Barnesiellaceae</taxon>
        <taxon>Barnesiella</taxon>
    </lineage>
</organism>
<accession>A0A921MT92</accession>
<evidence type="ECO:0000313" key="1">
    <source>
        <dbReference type="EMBL" id="HJG89689.1"/>
    </source>
</evidence>
<sequence>MISLRKISGVLLCLSVLLSFTSCGELMEELFGDGEEDSIQCNFSTALAGKWRVVAAGDIENVPEEMAHVREGGEVPCSLEWIEFSNGQAHFHFSQPVTLDYHVFGGSERPSTTMTDYTCTCELDGSGFHNFVFGFRYDSDRDSYVETYTEYDMGDTGEIFYSSVRQWAYGKDEDYATTLVLYGTNAECVDFGYEMKRYDD</sequence>
<name>A0A921MT92_9BACT</name>
<dbReference type="PROSITE" id="PS51257">
    <property type="entry name" value="PROKAR_LIPOPROTEIN"/>
    <property type="match status" value="1"/>
</dbReference>
<dbReference type="RefSeq" id="WP_273306757.1">
    <property type="nucleotide sequence ID" value="NZ_DYUD01000025.1"/>
</dbReference>
<reference evidence="1" key="2">
    <citation type="submission" date="2021-09" db="EMBL/GenBank/DDBJ databases">
        <authorList>
            <person name="Gilroy R."/>
        </authorList>
    </citation>
    <scope>NUCLEOTIDE SEQUENCE</scope>
    <source>
        <strain evidence="1">CHK121-7720</strain>
    </source>
</reference>